<evidence type="ECO:0008006" key="3">
    <source>
        <dbReference type="Google" id="ProtNLM"/>
    </source>
</evidence>
<reference evidence="2" key="1">
    <citation type="submission" date="2023-07" db="EMBL/GenBank/DDBJ databases">
        <title>Functional and genomic diversity of the sorghum phyllosphere microbiome.</title>
        <authorList>
            <person name="Shade A."/>
        </authorList>
    </citation>
    <scope>NUCLEOTIDE SEQUENCE [LARGE SCALE GENOMIC DNA]</scope>
    <source>
        <strain evidence="2">SORGH_AS_0422</strain>
    </source>
</reference>
<dbReference type="SUPFAM" id="SSF49464">
    <property type="entry name" value="Carboxypeptidase regulatory domain-like"/>
    <property type="match status" value="1"/>
</dbReference>
<organism evidence="1 2">
    <name type="scientific">Mucilaginibacter terrae</name>
    <dbReference type="NCBI Taxonomy" id="1955052"/>
    <lineage>
        <taxon>Bacteria</taxon>
        <taxon>Pseudomonadati</taxon>
        <taxon>Bacteroidota</taxon>
        <taxon>Sphingobacteriia</taxon>
        <taxon>Sphingobacteriales</taxon>
        <taxon>Sphingobacteriaceae</taxon>
        <taxon>Mucilaginibacter</taxon>
    </lineage>
</organism>
<dbReference type="EMBL" id="JAVLVU010000001">
    <property type="protein sequence ID" value="MDT3404400.1"/>
    <property type="molecule type" value="Genomic_DNA"/>
</dbReference>
<dbReference type="RefSeq" id="WP_311951725.1">
    <property type="nucleotide sequence ID" value="NZ_JAVLVU010000001.1"/>
</dbReference>
<name>A0ABU3GXA4_9SPHI</name>
<sequence length="255" mass="29186">MKSLLFLIACLLLPYLLFAQTLRGMVYHEGTDSVIANASVYYSGSTIGTTTNSIGEFHLQAKSGQVPLVISCVGYQSAEVSNYTPEQPLKIYLKPKQFELEGVIVTSDGMSREEKVRIFTREFIGTSPYAQSCTIENIDDVDLYYNRGTQTLTAECSRPLIINNKLFGYNINYYLNNFKRSNEHISFTGNYVFKDVALPADQKRVIRNRAHVYEESRMQFIRALWSRTLNNNGFKIYRTNYTRLNAIRHDSNTCI</sequence>
<evidence type="ECO:0000313" key="1">
    <source>
        <dbReference type="EMBL" id="MDT3404400.1"/>
    </source>
</evidence>
<evidence type="ECO:0000313" key="2">
    <source>
        <dbReference type="Proteomes" id="UP001258315"/>
    </source>
</evidence>
<dbReference type="Gene3D" id="2.60.40.1120">
    <property type="entry name" value="Carboxypeptidase-like, regulatory domain"/>
    <property type="match status" value="1"/>
</dbReference>
<keyword evidence="2" id="KW-1185">Reference proteome</keyword>
<proteinExistence type="predicted"/>
<dbReference type="Proteomes" id="UP001258315">
    <property type="component" value="Unassembled WGS sequence"/>
</dbReference>
<gene>
    <name evidence="1" type="ORF">QE417_003472</name>
</gene>
<comment type="caution">
    <text evidence="1">The sequence shown here is derived from an EMBL/GenBank/DDBJ whole genome shotgun (WGS) entry which is preliminary data.</text>
</comment>
<dbReference type="InterPro" id="IPR008969">
    <property type="entry name" value="CarboxyPept-like_regulatory"/>
</dbReference>
<dbReference type="Pfam" id="PF13715">
    <property type="entry name" value="CarbopepD_reg_2"/>
    <property type="match status" value="1"/>
</dbReference>
<protein>
    <recommendedName>
        <fullName evidence="3">Carboxypeptidase-like regulatory domain-containing protein</fullName>
    </recommendedName>
</protein>
<accession>A0ABU3GXA4</accession>